<dbReference type="EMBL" id="JAFBBU010000001">
    <property type="protein sequence ID" value="MBM7471246.1"/>
    <property type="molecule type" value="Genomic_DNA"/>
</dbReference>
<evidence type="ECO:0000256" key="2">
    <source>
        <dbReference type="SAM" id="SignalP"/>
    </source>
</evidence>
<keyword evidence="3" id="KW-0449">Lipoprotein</keyword>
<gene>
    <name evidence="3" type="ORF">JOE66_000880</name>
</gene>
<dbReference type="PANTHER" id="PTHR37507">
    <property type="entry name" value="SPORULATION PROTEIN YDCC"/>
    <property type="match status" value="1"/>
</dbReference>
<dbReference type="InterPro" id="IPR029046">
    <property type="entry name" value="LolA/LolB/LppX"/>
</dbReference>
<dbReference type="InterPro" id="IPR052944">
    <property type="entry name" value="Sporulation_related"/>
</dbReference>
<dbReference type="SUPFAM" id="SSF89392">
    <property type="entry name" value="Prokaryotic lipoproteins and lipoprotein localization factors"/>
    <property type="match status" value="1"/>
</dbReference>
<keyword evidence="2" id="KW-0732">Signal</keyword>
<dbReference type="Proteomes" id="UP000776164">
    <property type="component" value="Unassembled WGS sequence"/>
</dbReference>
<evidence type="ECO:0000313" key="4">
    <source>
        <dbReference type="Proteomes" id="UP000776164"/>
    </source>
</evidence>
<evidence type="ECO:0000313" key="3">
    <source>
        <dbReference type="EMBL" id="MBM7471246.1"/>
    </source>
</evidence>
<feature type="region of interest" description="Disordered" evidence="1">
    <location>
        <begin position="274"/>
        <end position="305"/>
    </location>
</feature>
<accession>A0ABS2L2X1</accession>
<organism evidence="3 4">
    <name type="scientific">Subtercola frigoramans</name>
    <dbReference type="NCBI Taxonomy" id="120298"/>
    <lineage>
        <taxon>Bacteria</taxon>
        <taxon>Bacillati</taxon>
        <taxon>Actinomycetota</taxon>
        <taxon>Actinomycetes</taxon>
        <taxon>Micrococcales</taxon>
        <taxon>Microbacteriaceae</taxon>
        <taxon>Subtercola</taxon>
    </lineage>
</organism>
<reference evidence="3 4" key="1">
    <citation type="submission" date="2021-01" db="EMBL/GenBank/DDBJ databases">
        <title>Sequencing the genomes of 1000 actinobacteria strains.</title>
        <authorList>
            <person name="Klenk H.-P."/>
        </authorList>
    </citation>
    <scope>NUCLEOTIDE SEQUENCE [LARGE SCALE GENOMIC DNA]</scope>
    <source>
        <strain evidence="3 4">DSM 13057</strain>
    </source>
</reference>
<sequence>MNRNVKRWMPALAVPVLIAGVAIAVPISADAVAANATANLPSKTPQEVIAMIGNSSITAFSGTVTQSSNLGLPELPTSGTAGSGSSGSSTADAASALELLTGSHTARVYVDASGVDASGTGHTQARIQVLDQLAERDVISNGTDVWAYDSSKQTAVHTTLPANTDKAADPGNPVAAPQTPNQLAQKFLAAVDPSTNVSVGGDVTVAGRSAYDLILSPQATDTLVGTVSIAVDSATGMPLQVQVTARGASDTAFSTAFTSLSLDTPSADLFTFTPPAGTTVTEKTAPTRGIESETPPTPSDSSKPTVIGTGWSSIVELPASNSTDLSALTSSPLFAGLTTPVDGGHVLQSTLVTVFITSDGRVLAGSVPAAQLQAAAAAK</sequence>
<keyword evidence="4" id="KW-1185">Reference proteome</keyword>
<feature type="chain" id="PRO_5047526011" evidence="2">
    <location>
        <begin position="25"/>
        <end position="379"/>
    </location>
</feature>
<proteinExistence type="predicted"/>
<protein>
    <submittedName>
        <fullName evidence="3">Outer membrane lipoprotein-sorting protein</fullName>
    </submittedName>
</protein>
<comment type="caution">
    <text evidence="3">The sequence shown here is derived from an EMBL/GenBank/DDBJ whole genome shotgun (WGS) entry which is preliminary data.</text>
</comment>
<name>A0ABS2L2X1_9MICO</name>
<dbReference type="RefSeq" id="WP_205107093.1">
    <property type="nucleotide sequence ID" value="NZ_BAAAHT010000013.1"/>
</dbReference>
<feature type="signal peptide" evidence="2">
    <location>
        <begin position="1"/>
        <end position="24"/>
    </location>
</feature>
<evidence type="ECO:0000256" key="1">
    <source>
        <dbReference type="SAM" id="MobiDB-lite"/>
    </source>
</evidence>
<feature type="region of interest" description="Disordered" evidence="1">
    <location>
        <begin position="70"/>
        <end position="90"/>
    </location>
</feature>
<dbReference type="Gene3D" id="2.50.20.10">
    <property type="entry name" value="Lipoprotein localisation LolA/LolB/LppX"/>
    <property type="match status" value="1"/>
</dbReference>
<dbReference type="PANTHER" id="PTHR37507:SF2">
    <property type="entry name" value="SPORULATION PROTEIN YDCC"/>
    <property type="match status" value="1"/>
</dbReference>